<gene>
    <name evidence="1" type="ORF">GCM10022212_31070</name>
</gene>
<dbReference type="EMBL" id="BAAAZE010000013">
    <property type="protein sequence ID" value="GAA4030549.1"/>
    <property type="molecule type" value="Genomic_DNA"/>
</dbReference>
<dbReference type="Proteomes" id="UP001501353">
    <property type="component" value="Unassembled WGS sequence"/>
</dbReference>
<evidence type="ECO:0008006" key="3">
    <source>
        <dbReference type="Google" id="ProtNLM"/>
    </source>
</evidence>
<reference evidence="2" key="1">
    <citation type="journal article" date="2019" name="Int. J. Syst. Evol. Microbiol.">
        <title>The Global Catalogue of Microorganisms (GCM) 10K type strain sequencing project: providing services to taxonomists for standard genome sequencing and annotation.</title>
        <authorList>
            <consortium name="The Broad Institute Genomics Platform"/>
            <consortium name="The Broad Institute Genome Sequencing Center for Infectious Disease"/>
            <person name="Wu L."/>
            <person name="Ma J."/>
        </authorList>
    </citation>
    <scope>NUCLEOTIDE SEQUENCE [LARGE SCALE GENOMIC DNA]</scope>
    <source>
        <strain evidence="2">JCM 16673</strain>
    </source>
</reference>
<proteinExistence type="predicted"/>
<protein>
    <recommendedName>
        <fullName evidence="3">Transposase</fullName>
    </recommendedName>
</protein>
<evidence type="ECO:0000313" key="1">
    <source>
        <dbReference type="EMBL" id="GAA4030549.1"/>
    </source>
</evidence>
<keyword evidence="2" id="KW-1185">Reference proteome</keyword>
<accession>A0ABP7TSE3</accession>
<evidence type="ECO:0000313" key="2">
    <source>
        <dbReference type="Proteomes" id="UP001501353"/>
    </source>
</evidence>
<name>A0ABP7TSE3_9BURK</name>
<organism evidence="1 2">
    <name type="scientific">Actimicrobium antarcticum</name>
    <dbReference type="NCBI Taxonomy" id="1051899"/>
    <lineage>
        <taxon>Bacteria</taxon>
        <taxon>Pseudomonadati</taxon>
        <taxon>Pseudomonadota</taxon>
        <taxon>Betaproteobacteria</taxon>
        <taxon>Burkholderiales</taxon>
        <taxon>Oxalobacteraceae</taxon>
        <taxon>Actimicrobium</taxon>
    </lineage>
</organism>
<comment type="caution">
    <text evidence="1">The sequence shown here is derived from an EMBL/GenBank/DDBJ whole genome shotgun (WGS) entry which is preliminary data.</text>
</comment>
<sequence length="79" mass="8322">MLDVTSRKIAAHEVPIAEPTDRPAQLICKASLSEGSAVSRVELHSDHGSAMKGVTVLATLEKLVVVPSFSRVSPETLVG</sequence>